<dbReference type="EMBL" id="JACHFL010000012">
    <property type="protein sequence ID" value="MBB5364773.1"/>
    <property type="molecule type" value="Genomic_DNA"/>
</dbReference>
<comment type="caution">
    <text evidence="1">The sequence shown here is derived from an EMBL/GenBank/DDBJ whole genome shotgun (WGS) entry which is preliminary data.</text>
</comment>
<keyword evidence="2" id="KW-1185">Reference proteome</keyword>
<evidence type="ECO:0000313" key="2">
    <source>
        <dbReference type="Proteomes" id="UP000552709"/>
    </source>
</evidence>
<accession>A0A7W8JZG2</accession>
<dbReference type="Proteomes" id="UP000552709">
    <property type="component" value="Unassembled WGS sequence"/>
</dbReference>
<dbReference type="AlphaFoldDB" id="A0A7W8JZG2"/>
<proteinExistence type="predicted"/>
<evidence type="ECO:0000313" key="1">
    <source>
        <dbReference type="EMBL" id="MBB5364773.1"/>
    </source>
</evidence>
<sequence>MNHVNPEIVRKDKKIRMPIEPVLNSFQMEVKMVIAIPLLSATLEHRA</sequence>
<reference evidence="1 2" key="1">
    <citation type="submission" date="2020-08" db="EMBL/GenBank/DDBJ databases">
        <title>Genomic Encyclopedia of Type Strains, Phase IV (KMG-IV): sequencing the most valuable type-strain genomes for metagenomic binning, comparative biology and taxonomic classification.</title>
        <authorList>
            <person name="Goeker M."/>
        </authorList>
    </citation>
    <scope>NUCLEOTIDE SEQUENCE [LARGE SCALE GENOMIC DNA]</scope>
    <source>
        <strain evidence="1 2">DSM 27939</strain>
    </source>
</reference>
<dbReference type="RefSeq" id="WP_184135583.1">
    <property type="nucleotide sequence ID" value="NZ_JACHFL010000012.1"/>
</dbReference>
<organism evidence="1 2">
    <name type="scientific">Deinococcus humi</name>
    <dbReference type="NCBI Taxonomy" id="662880"/>
    <lineage>
        <taxon>Bacteria</taxon>
        <taxon>Thermotogati</taxon>
        <taxon>Deinococcota</taxon>
        <taxon>Deinococci</taxon>
        <taxon>Deinococcales</taxon>
        <taxon>Deinococcaceae</taxon>
        <taxon>Deinococcus</taxon>
    </lineage>
</organism>
<protein>
    <submittedName>
        <fullName evidence="1">Uncharacterized protein</fullName>
    </submittedName>
</protein>
<gene>
    <name evidence="1" type="ORF">HNQ08_003886</name>
</gene>
<name>A0A7W8JZG2_9DEIO</name>